<organism evidence="1 2">
    <name type="scientific">Xylanibacter ruminicola</name>
    <name type="common">Prevotella ruminicola</name>
    <dbReference type="NCBI Taxonomy" id="839"/>
    <lineage>
        <taxon>Bacteria</taxon>
        <taxon>Pseudomonadati</taxon>
        <taxon>Bacteroidota</taxon>
        <taxon>Bacteroidia</taxon>
        <taxon>Bacteroidales</taxon>
        <taxon>Prevotellaceae</taxon>
        <taxon>Xylanibacter</taxon>
    </lineage>
</organism>
<dbReference type="RefSeq" id="WP_073203715.1">
    <property type="nucleotide sequence ID" value="NZ_FRBD01000001.1"/>
</dbReference>
<gene>
    <name evidence="1" type="ORF">SAMN05216463_101119</name>
</gene>
<protein>
    <recommendedName>
        <fullName evidence="3">Oligogalacturonide lyase</fullName>
    </recommendedName>
</protein>
<sequence>MKDIKLSPYISKIFETPGKYCEWFGYYNYDTLNYDQTKLLCNRADFDGVEIKKGMKIELGYYDITDGTWHHIGTSDSFNWQQGAMMQWLLGEGNHNKVIYNCSKNGRLISTIHDVVSGESRDLNWPIYGITPDGKKSISLNLERSYWCRAYHYQSVANPKYNVRVAEDDGIFEIDLEKNRIKKIIAIQDVIKLQNDSNSDKQKHWLEHIMISRDGKKIVFLHRYSPEFDTYQYQTIMCLADIDGKNLQVITDEGKFDWSHFGWQGDDGFVMYTVENNKLGSTYKNIGKSTSDKKSLKTIVFSYAVKFKNLLPVSVRQKLKGGKSYYQYYDLQDGLFRLKEKWDQPYFNIDGHPSFTNDGRYMITDSYPDSHNMQRLIVFDTVTKKGMIIGEFNAGLSKNPASCDLHPKLCNDNDYLVIDTAYTGKHRMIVYKIDWSKIKEKLS</sequence>
<name>A0A1M6R7N9_XYLRU</name>
<evidence type="ECO:0008006" key="3">
    <source>
        <dbReference type="Google" id="ProtNLM"/>
    </source>
</evidence>
<evidence type="ECO:0000313" key="2">
    <source>
        <dbReference type="Proteomes" id="UP000184130"/>
    </source>
</evidence>
<reference evidence="1 2" key="1">
    <citation type="submission" date="2016-11" db="EMBL/GenBank/DDBJ databases">
        <authorList>
            <person name="Jaros S."/>
            <person name="Januszkiewicz K."/>
            <person name="Wedrychowicz H."/>
        </authorList>
    </citation>
    <scope>NUCLEOTIDE SEQUENCE [LARGE SCALE GENOMIC DNA]</scope>
    <source>
        <strain evidence="1 2">KHT3</strain>
    </source>
</reference>
<accession>A0A1M6R7N9</accession>
<dbReference type="SUPFAM" id="SSF82171">
    <property type="entry name" value="DPP6 N-terminal domain-like"/>
    <property type="match status" value="1"/>
</dbReference>
<dbReference type="OrthoDB" id="5174394at2"/>
<dbReference type="EMBL" id="FRBD01000001">
    <property type="protein sequence ID" value="SHK28338.1"/>
    <property type="molecule type" value="Genomic_DNA"/>
</dbReference>
<dbReference type="Proteomes" id="UP000184130">
    <property type="component" value="Unassembled WGS sequence"/>
</dbReference>
<dbReference type="AlphaFoldDB" id="A0A1M6R7N9"/>
<evidence type="ECO:0000313" key="1">
    <source>
        <dbReference type="EMBL" id="SHK28338.1"/>
    </source>
</evidence>
<proteinExistence type="predicted"/>